<evidence type="ECO:0000256" key="3">
    <source>
        <dbReference type="ARBA" id="ARBA00022553"/>
    </source>
</evidence>
<evidence type="ECO:0000256" key="4">
    <source>
        <dbReference type="ARBA" id="ARBA00022679"/>
    </source>
</evidence>
<dbReference type="EMBL" id="LAZR01034270">
    <property type="protein sequence ID" value="KKL45773.1"/>
    <property type="molecule type" value="Genomic_DNA"/>
</dbReference>
<dbReference type="NCBIfam" id="TIGR00229">
    <property type="entry name" value="sensory_box"/>
    <property type="match status" value="4"/>
</dbReference>
<sequence>DELLGRHVSVLNAMGEKRALDVFNDVVREMKVHGSWKGQVQNIKADGSMFWCQVHVSDFEHYKYGNVWVAVQGDITERKKAEEALRALKDDLELRVEQRTAELTEAFKRLKSSEEWLNEAQQVAQIGSWSLDLKTNHLEWSDENYRIFGIDQEKCSASYEEFLEIVHPDDREFVSKAYTDSVKNRTLYNIVHRLMMPDGSVKHVNERCQTFFNEDGTPLRSIGTTQDITEQKKADDALKASEERFRSFVVNSPAPMTIVDINSGEIEYLNRKNIEIFGYSHEDVPTIEKWQELVYPDKEYRKAVNKEFAAFINNSDNIGNESATYERSLRCKDGSYKEAEMRFTKFKDKLIVVLNDITEHKQAVNALNEITERLRRISDATFEGIVFTEEGRILDTNKQFASMFGYEQFELIGKDGIQLVAPEDRDLVRRNIVENHEETYEHLALRKDGSVINVEVRGRALQHQGRTIRVTVIRDITEQIKLQAETMRASQLASLGEIQIHLRSTGREEGEAQAHLEELASQLETALGKYVFSNSGQSLEEVVGSGLQQQGAT</sequence>
<dbReference type="PROSITE" id="PS50113">
    <property type="entry name" value="PAC"/>
    <property type="match status" value="2"/>
</dbReference>
<evidence type="ECO:0000313" key="8">
    <source>
        <dbReference type="EMBL" id="KKL45773.1"/>
    </source>
</evidence>
<evidence type="ECO:0000259" key="6">
    <source>
        <dbReference type="PROSITE" id="PS50112"/>
    </source>
</evidence>
<dbReference type="Gene3D" id="2.10.70.100">
    <property type="match status" value="1"/>
</dbReference>
<dbReference type="Gene3D" id="3.30.450.20">
    <property type="entry name" value="PAS domain"/>
    <property type="match status" value="4"/>
</dbReference>
<protein>
    <recommendedName>
        <fullName evidence="2">histidine kinase</fullName>
        <ecNumber evidence="2">2.7.13.3</ecNumber>
    </recommendedName>
</protein>
<dbReference type="InterPro" id="IPR013655">
    <property type="entry name" value="PAS_fold_3"/>
</dbReference>
<dbReference type="InterPro" id="IPR052162">
    <property type="entry name" value="Sensor_kinase/Photoreceptor"/>
</dbReference>
<dbReference type="InterPro" id="IPR000014">
    <property type="entry name" value="PAS"/>
</dbReference>
<feature type="domain" description="PAS" evidence="6">
    <location>
        <begin position="241"/>
        <end position="297"/>
    </location>
</feature>
<feature type="non-terminal residue" evidence="8">
    <location>
        <position position="553"/>
    </location>
</feature>
<dbReference type="SMART" id="SM00086">
    <property type="entry name" value="PAC"/>
    <property type="match status" value="4"/>
</dbReference>
<dbReference type="Pfam" id="PF13426">
    <property type="entry name" value="PAS_9"/>
    <property type="match status" value="3"/>
</dbReference>
<proteinExistence type="predicted"/>
<evidence type="ECO:0000256" key="5">
    <source>
        <dbReference type="ARBA" id="ARBA00022777"/>
    </source>
</evidence>
<dbReference type="GO" id="GO:0006355">
    <property type="term" value="P:regulation of DNA-templated transcription"/>
    <property type="evidence" value="ECO:0007669"/>
    <property type="project" value="InterPro"/>
</dbReference>
<dbReference type="PANTHER" id="PTHR43304:SF1">
    <property type="entry name" value="PAC DOMAIN-CONTAINING PROTEIN"/>
    <property type="match status" value="1"/>
</dbReference>
<feature type="domain" description="PAC" evidence="7">
    <location>
        <begin position="188"/>
        <end position="240"/>
    </location>
</feature>
<comment type="caution">
    <text evidence="8">The sequence shown here is derived from an EMBL/GenBank/DDBJ whole genome shotgun (WGS) entry which is preliminary data.</text>
</comment>
<dbReference type="PROSITE" id="PS50112">
    <property type="entry name" value="PAS"/>
    <property type="match status" value="3"/>
</dbReference>
<gene>
    <name evidence="8" type="ORF">LCGC14_2352270</name>
</gene>
<feature type="non-terminal residue" evidence="8">
    <location>
        <position position="1"/>
    </location>
</feature>
<evidence type="ECO:0000259" key="7">
    <source>
        <dbReference type="PROSITE" id="PS50113"/>
    </source>
</evidence>
<name>A0A0F9C8X4_9ZZZZ</name>
<keyword evidence="3" id="KW-0597">Phosphoprotein</keyword>
<dbReference type="EC" id="2.7.13.3" evidence="2"/>
<dbReference type="Pfam" id="PF08447">
    <property type="entry name" value="PAS_3"/>
    <property type="match status" value="1"/>
</dbReference>
<dbReference type="AlphaFoldDB" id="A0A0F9C8X4"/>
<dbReference type="InterPro" id="IPR001610">
    <property type="entry name" value="PAC"/>
</dbReference>
<feature type="domain" description="PAC" evidence="7">
    <location>
        <begin position="36"/>
        <end position="87"/>
    </location>
</feature>
<keyword evidence="4" id="KW-0808">Transferase</keyword>
<dbReference type="GO" id="GO:0004673">
    <property type="term" value="F:protein histidine kinase activity"/>
    <property type="evidence" value="ECO:0007669"/>
    <property type="project" value="UniProtKB-EC"/>
</dbReference>
<reference evidence="8" key="1">
    <citation type="journal article" date="2015" name="Nature">
        <title>Complex archaea that bridge the gap between prokaryotes and eukaryotes.</title>
        <authorList>
            <person name="Spang A."/>
            <person name="Saw J.H."/>
            <person name="Jorgensen S.L."/>
            <person name="Zaremba-Niedzwiedzka K."/>
            <person name="Martijn J."/>
            <person name="Lind A.E."/>
            <person name="van Eijk R."/>
            <person name="Schleper C."/>
            <person name="Guy L."/>
            <person name="Ettema T.J."/>
        </authorList>
    </citation>
    <scope>NUCLEOTIDE SEQUENCE</scope>
</reference>
<dbReference type="InterPro" id="IPR035965">
    <property type="entry name" value="PAS-like_dom_sf"/>
</dbReference>
<dbReference type="SMART" id="SM00091">
    <property type="entry name" value="PAS"/>
    <property type="match status" value="3"/>
</dbReference>
<dbReference type="PANTHER" id="PTHR43304">
    <property type="entry name" value="PHYTOCHROME-LIKE PROTEIN CPH1"/>
    <property type="match status" value="1"/>
</dbReference>
<dbReference type="CDD" id="cd00130">
    <property type="entry name" value="PAS"/>
    <property type="match status" value="3"/>
</dbReference>
<accession>A0A0F9C8X4</accession>
<keyword evidence="5" id="KW-0418">Kinase</keyword>
<feature type="domain" description="PAS" evidence="6">
    <location>
        <begin position="385"/>
        <end position="432"/>
    </location>
</feature>
<organism evidence="8">
    <name type="scientific">marine sediment metagenome</name>
    <dbReference type="NCBI Taxonomy" id="412755"/>
    <lineage>
        <taxon>unclassified sequences</taxon>
        <taxon>metagenomes</taxon>
        <taxon>ecological metagenomes</taxon>
    </lineage>
</organism>
<evidence type="ECO:0000256" key="2">
    <source>
        <dbReference type="ARBA" id="ARBA00012438"/>
    </source>
</evidence>
<evidence type="ECO:0000256" key="1">
    <source>
        <dbReference type="ARBA" id="ARBA00000085"/>
    </source>
</evidence>
<dbReference type="InterPro" id="IPR000700">
    <property type="entry name" value="PAS-assoc_C"/>
</dbReference>
<comment type="catalytic activity">
    <reaction evidence="1">
        <text>ATP + protein L-histidine = ADP + protein N-phospho-L-histidine.</text>
        <dbReference type="EC" id="2.7.13.3"/>
    </reaction>
</comment>
<feature type="domain" description="PAS" evidence="6">
    <location>
        <begin position="113"/>
        <end position="185"/>
    </location>
</feature>
<dbReference type="SUPFAM" id="SSF55785">
    <property type="entry name" value="PYP-like sensor domain (PAS domain)"/>
    <property type="match status" value="4"/>
</dbReference>